<dbReference type="AlphaFoldDB" id="A0A367WRT6"/>
<evidence type="ECO:0000313" key="2">
    <source>
        <dbReference type="Proteomes" id="UP000252517"/>
    </source>
</evidence>
<organism evidence="1 2">
    <name type="scientific">Thalassospira profundimaris</name>
    <dbReference type="NCBI Taxonomy" id="502049"/>
    <lineage>
        <taxon>Bacteria</taxon>
        <taxon>Pseudomonadati</taxon>
        <taxon>Pseudomonadota</taxon>
        <taxon>Alphaproteobacteria</taxon>
        <taxon>Rhodospirillales</taxon>
        <taxon>Thalassospiraceae</taxon>
        <taxon>Thalassospira</taxon>
    </lineage>
</organism>
<dbReference type="Proteomes" id="UP000252517">
    <property type="component" value="Unassembled WGS sequence"/>
</dbReference>
<accession>A0A367WRT6</accession>
<dbReference type="EMBL" id="JPWH01000022">
    <property type="protein sequence ID" value="RCK44108.1"/>
    <property type="molecule type" value="Genomic_DNA"/>
</dbReference>
<protein>
    <submittedName>
        <fullName evidence="1">Uncharacterized protein</fullName>
    </submittedName>
</protein>
<name>A0A367WRT6_9PROT</name>
<comment type="caution">
    <text evidence="1">The sequence shown here is derived from an EMBL/GenBank/DDBJ whole genome shotgun (WGS) entry which is preliminary data.</text>
</comment>
<reference evidence="1 2" key="1">
    <citation type="submission" date="2014-07" db="EMBL/GenBank/DDBJ databases">
        <title>Draft genome sequence of Thalassospira profundimaris S25-3-2.</title>
        <authorList>
            <person name="Lai Q."/>
            <person name="Shao Z."/>
        </authorList>
    </citation>
    <scope>NUCLEOTIDE SEQUENCE [LARGE SCALE GENOMIC DNA]</scope>
    <source>
        <strain evidence="1 2">S25-3-2</strain>
    </source>
</reference>
<evidence type="ECO:0000313" key="1">
    <source>
        <dbReference type="EMBL" id="RCK44108.1"/>
    </source>
</evidence>
<gene>
    <name evidence="1" type="ORF">TH25_20455</name>
</gene>
<proteinExistence type="predicted"/>
<sequence length="60" mass="6499">MHFLGQNFPAQVGDYVCSFTLASRVIGVNGIILPESSRFAMNWSRIGQKSTIFIGGNHAG</sequence>